<comment type="caution">
    <text evidence="1">The sequence shown here is derived from an EMBL/GenBank/DDBJ whole genome shotgun (WGS) entry which is preliminary data.</text>
</comment>
<proteinExistence type="predicted"/>
<organism evidence="1 2">
    <name type="scientific">Undibacterium pigrum</name>
    <dbReference type="NCBI Taxonomy" id="401470"/>
    <lineage>
        <taxon>Bacteria</taxon>
        <taxon>Pseudomonadati</taxon>
        <taxon>Pseudomonadota</taxon>
        <taxon>Betaproteobacteria</taxon>
        <taxon>Burkholderiales</taxon>
        <taxon>Oxalobacteraceae</taxon>
        <taxon>Undibacterium</taxon>
    </lineage>
</organism>
<gene>
    <name evidence="1" type="ORF">DFR42_109112</name>
</gene>
<dbReference type="RefSeq" id="WP_110257239.1">
    <property type="nucleotide sequence ID" value="NZ_QJKB01000009.1"/>
</dbReference>
<dbReference type="AlphaFoldDB" id="A0A318J022"/>
<evidence type="ECO:0000313" key="2">
    <source>
        <dbReference type="Proteomes" id="UP000247792"/>
    </source>
</evidence>
<reference evidence="1 2" key="1">
    <citation type="submission" date="2018-05" db="EMBL/GenBank/DDBJ databases">
        <title>Genomic Encyclopedia of Type Strains, Phase IV (KMG-IV): sequencing the most valuable type-strain genomes for metagenomic binning, comparative biology and taxonomic classification.</title>
        <authorList>
            <person name="Goeker M."/>
        </authorList>
    </citation>
    <scope>NUCLEOTIDE SEQUENCE [LARGE SCALE GENOMIC DNA]</scope>
    <source>
        <strain evidence="1 2">DSM 19792</strain>
    </source>
</reference>
<dbReference type="OrthoDB" id="9838032at2"/>
<protein>
    <submittedName>
        <fullName evidence="1">Uncharacterized protein</fullName>
    </submittedName>
</protein>
<sequence>MIDYVEIFNEFKEKLTSENHVKTVDITNNIKDFFIEKFSKDFFVAPRKSHNVKEFLVDVTVSTRNPRDLIKFAGSKFRLLLAVESELGGVGAGSPKQLHANVLEDFAKLLLVKSEYKILIFTSLANSIEQNHIQDRVEEIHRAFRDVNHDTDILLIHLEAIPKKTNGRPTNPTINLKRDTMSAFLLSVDRGVITLDQLIEGYRQVES</sequence>
<name>A0A318J022_9BURK</name>
<dbReference type="EMBL" id="QJKB01000009">
    <property type="protein sequence ID" value="PXX40001.1"/>
    <property type="molecule type" value="Genomic_DNA"/>
</dbReference>
<keyword evidence="2" id="KW-1185">Reference proteome</keyword>
<evidence type="ECO:0000313" key="1">
    <source>
        <dbReference type="EMBL" id="PXX40001.1"/>
    </source>
</evidence>
<accession>A0A318J022</accession>
<dbReference type="Proteomes" id="UP000247792">
    <property type="component" value="Unassembled WGS sequence"/>
</dbReference>